<evidence type="ECO:0000313" key="1">
    <source>
        <dbReference type="EMBL" id="CAA9366139.1"/>
    </source>
</evidence>
<proteinExistence type="predicted"/>
<dbReference type="InterPro" id="IPR053852">
    <property type="entry name" value="DUF6910"/>
</dbReference>
<dbReference type="AlphaFoldDB" id="A0A6J4MQI2"/>
<organism evidence="1">
    <name type="scientific">uncultured Nocardioidaceae bacterium</name>
    <dbReference type="NCBI Taxonomy" id="253824"/>
    <lineage>
        <taxon>Bacteria</taxon>
        <taxon>Bacillati</taxon>
        <taxon>Actinomycetota</taxon>
        <taxon>Actinomycetes</taxon>
        <taxon>Propionibacteriales</taxon>
        <taxon>Nocardioidaceae</taxon>
        <taxon>environmental samples</taxon>
    </lineage>
</organism>
<dbReference type="EMBL" id="CADCUK010000043">
    <property type="protein sequence ID" value="CAA9366139.1"/>
    <property type="molecule type" value="Genomic_DNA"/>
</dbReference>
<reference evidence="1" key="1">
    <citation type="submission" date="2020-02" db="EMBL/GenBank/DDBJ databases">
        <authorList>
            <person name="Meier V. D."/>
        </authorList>
    </citation>
    <scope>NUCLEOTIDE SEQUENCE</scope>
    <source>
        <strain evidence="1">AVDCRST_MAG47</strain>
    </source>
</reference>
<protein>
    <submittedName>
        <fullName evidence="1">Uncharacterized protein</fullName>
    </submittedName>
</protein>
<dbReference type="Pfam" id="PF21851">
    <property type="entry name" value="DUF6910"/>
    <property type="match status" value="1"/>
</dbReference>
<gene>
    <name evidence="1" type="ORF">AVDCRST_MAG47-594</name>
</gene>
<sequence length="309" mass="32068">MRVDVEDLTRLEFDDGAPVRAASAIARLGPGWLVAQDDATHAAWWHGDSVRPVRIFPAIEGHDVFEESSGNKHLKPDLEAACEVLVADQESVLMLGSGSSEARMRGALTSWSSGEPEVTLADLTPLYAAVAGALSITADELNLEGACVIGEMVRWFHRGMPSAGLPTGSIDLDLEALVAAIRGELDPAEVVPGNALHYDLGEVGGVGLAATDAVVLSGSTSSPVLLLSAAAEDAPNPRDDGPVVGSALVVLEGSRVVASAALPDVDGCVNKVEGLALVERSSRSARVLATVDADDHAAPSLALHLRLDW</sequence>
<accession>A0A6J4MQI2</accession>
<name>A0A6J4MQI2_9ACTN</name>